<organism evidence="1 2">
    <name type="scientific">Agrobacterium rosae</name>
    <dbReference type="NCBI Taxonomy" id="1972867"/>
    <lineage>
        <taxon>Bacteria</taxon>
        <taxon>Pseudomonadati</taxon>
        <taxon>Pseudomonadota</taxon>
        <taxon>Alphaproteobacteria</taxon>
        <taxon>Hyphomicrobiales</taxon>
        <taxon>Rhizobiaceae</taxon>
        <taxon>Rhizobium/Agrobacterium group</taxon>
        <taxon>Agrobacterium</taxon>
    </lineage>
</organism>
<evidence type="ECO:0008006" key="3">
    <source>
        <dbReference type="Google" id="ProtNLM"/>
    </source>
</evidence>
<keyword evidence="2" id="KW-1185">Reference proteome</keyword>
<gene>
    <name evidence="1" type="ORF">RMS29_25195</name>
</gene>
<name>A0ABU4W436_9HYPH</name>
<dbReference type="Proteomes" id="UP001277561">
    <property type="component" value="Unassembled WGS sequence"/>
</dbReference>
<comment type="caution">
    <text evidence="1">The sequence shown here is derived from an EMBL/GenBank/DDBJ whole genome shotgun (WGS) entry which is preliminary data.</text>
</comment>
<sequence>MVDERIYIQRLKAISIPLTGHADELVALHNVLAVQALDDLLYGPHMTIHNRFIRRSRLGVFNPILAELTANRSKSMMIDATHLKADRSAASLINKDEPKAA</sequence>
<reference evidence="1" key="1">
    <citation type="journal article" date="2023" name="Phytobiomes J">
        <title>Deciphering the key players within the bacterial microbiota associated with aerial crown gall tumors on rhododendron: Insights into the gallobiome.</title>
        <authorList>
            <person name="Kuzmanovic N."/>
            <person name="Nesme J."/>
            <person name="Wolf J."/>
            <person name="Neumann-Schaal M."/>
            <person name="Petersen J."/>
            <person name="Fernandez-Gnecco G."/>
            <person name="Sproeer C."/>
            <person name="Bunk B."/>
            <person name="Overmann J."/>
            <person name="Sorensen S.J."/>
            <person name="Idczak E."/>
            <person name="Smalla K."/>
        </authorList>
    </citation>
    <scope>NUCLEOTIDE SEQUENCE [LARGE SCALE GENOMIC DNA]</scope>
    <source>
        <strain evidence="1">Rho-14.1</strain>
    </source>
</reference>
<evidence type="ECO:0000313" key="1">
    <source>
        <dbReference type="EMBL" id="MDX8332510.1"/>
    </source>
</evidence>
<evidence type="ECO:0000313" key="2">
    <source>
        <dbReference type="Proteomes" id="UP001277561"/>
    </source>
</evidence>
<dbReference type="EMBL" id="JAVRAD010000019">
    <property type="protein sequence ID" value="MDX8332510.1"/>
    <property type="molecule type" value="Genomic_DNA"/>
</dbReference>
<protein>
    <recommendedName>
        <fullName evidence="3">Transposase</fullName>
    </recommendedName>
</protein>
<accession>A0ABU4W436</accession>
<proteinExistence type="predicted"/>